<evidence type="ECO:0000313" key="1">
    <source>
        <dbReference type="EMBL" id="KAG5471416.1"/>
    </source>
</evidence>
<gene>
    <name evidence="1" type="ORF">LSCM1_01503</name>
</gene>
<reference evidence="2" key="1">
    <citation type="journal article" date="2021" name="Microbiol. Resour. Announc.">
        <title>LGAAP: Leishmaniinae Genome Assembly and Annotation Pipeline.</title>
        <authorList>
            <person name="Almutairi H."/>
            <person name="Urbaniak M.D."/>
            <person name="Bates M.D."/>
            <person name="Jariyapan N."/>
            <person name="Kwakye-Nuako G."/>
            <person name="Thomaz-Soccol V."/>
            <person name="Al-Salem W.S."/>
            <person name="Dillon R.J."/>
            <person name="Bates P.A."/>
            <person name="Gatherer D."/>
        </authorList>
    </citation>
    <scope>NUCLEOTIDE SEQUENCE [LARGE SCALE GENOMIC DNA]</scope>
</reference>
<evidence type="ECO:0000313" key="2">
    <source>
        <dbReference type="Proteomes" id="UP000673552"/>
    </source>
</evidence>
<name>A0A836H5P2_9TRYP</name>
<dbReference type="GeneID" id="92511623"/>
<keyword evidence="2" id="KW-1185">Reference proteome</keyword>
<dbReference type="KEGG" id="lmat:92511623"/>
<proteinExistence type="predicted"/>
<dbReference type="Proteomes" id="UP000673552">
    <property type="component" value="Unassembled WGS sequence"/>
</dbReference>
<accession>A0A836H5P2</accession>
<dbReference type="EMBL" id="JAFEUZ010000031">
    <property type="protein sequence ID" value="KAG5471416.1"/>
    <property type="molecule type" value="Genomic_DNA"/>
</dbReference>
<protein>
    <submittedName>
        <fullName evidence="1">Uncharacterized protein</fullName>
    </submittedName>
</protein>
<sequence>MAAASALDVLTVEAGAGKPNEMYSLFVSVPADCAVEVAHAGAVAASAASLMRYWSAPCIAQEAGSRDGIRIGQSPGAAILGVSPMGSQIRGDAL</sequence>
<reference evidence="2" key="2">
    <citation type="journal article" date="2021" name="Sci. Data">
        <title>Chromosome-scale genome sequencing, assembly and annotation of six genomes from subfamily Leishmaniinae.</title>
        <authorList>
            <person name="Almutairi H."/>
            <person name="Urbaniak M.D."/>
            <person name="Bates M.D."/>
            <person name="Jariyapan N."/>
            <person name="Kwakye-Nuako G."/>
            <person name="Thomaz Soccol V."/>
            <person name="Al-Salem W.S."/>
            <person name="Dillon R.J."/>
            <person name="Bates P.A."/>
            <person name="Gatherer D."/>
        </authorList>
    </citation>
    <scope>NUCLEOTIDE SEQUENCE [LARGE SCALE GENOMIC DNA]</scope>
</reference>
<organism evidence="1 2">
    <name type="scientific">Leishmania martiniquensis</name>
    <dbReference type="NCBI Taxonomy" id="1580590"/>
    <lineage>
        <taxon>Eukaryota</taxon>
        <taxon>Discoba</taxon>
        <taxon>Euglenozoa</taxon>
        <taxon>Kinetoplastea</taxon>
        <taxon>Metakinetoplastina</taxon>
        <taxon>Trypanosomatida</taxon>
        <taxon>Trypanosomatidae</taxon>
        <taxon>Leishmaniinae</taxon>
        <taxon>Leishmania</taxon>
    </lineage>
</organism>
<dbReference type="RefSeq" id="XP_067176390.1">
    <property type="nucleotide sequence ID" value="XM_067319111.1"/>
</dbReference>
<comment type="caution">
    <text evidence="1">The sequence shown here is derived from an EMBL/GenBank/DDBJ whole genome shotgun (WGS) entry which is preliminary data.</text>
</comment>
<dbReference type="AlphaFoldDB" id="A0A836H5P2"/>